<dbReference type="Pfam" id="PF03007">
    <property type="entry name" value="WS_DGAT_cat"/>
    <property type="match status" value="1"/>
</dbReference>
<proteinExistence type="predicted"/>
<dbReference type="Proteomes" id="UP000630718">
    <property type="component" value="Unassembled WGS sequence"/>
</dbReference>
<dbReference type="RefSeq" id="WP_190203489.1">
    <property type="nucleotide sequence ID" value="NZ_BNBI01000003.1"/>
</dbReference>
<evidence type="ECO:0000259" key="1">
    <source>
        <dbReference type="Pfam" id="PF03007"/>
    </source>
</evidence>
<comment type="caution">
    <text evidence="2">The sequence shown here is derived from an EMBL/GenBank/DDBJ whole genome shotgun (WGS) entry which is preliminary data.</text>
</comment>
<name>A0A919DZA4_9ACTN</name>
<sequence length="419" mass="44481">MADDEALYPAVDRAIGAMTGDAHYLHIGAALEMDGPAPAREEVREHLRARLPLLPPLTGCEDHLDAHVRELAVPDGAASGWPAAYDALVNEVAPCARRPWGVWLVTGAGADGHLLCYRGHHALHDGTSALRLARLLFALREPGAAPLPARDPVRPPAASRAAGYARNLGASAKLLRPAPRRPLLPGAPAGRRVLSRAVVPVAALRAAARALDCSVLDVHLGALSAAAEAADPTGWTAERRRPRGIGVPVALEPAGPTPYRGNRFALALLDVPWRERDLAERVRIIARRTGPLRDPGVRWALGHALGRLSPAGTRAFSERVFARCGVQTTILHSAADLGFAGRRARRLTGLNCLPADFPYQPVLTLWRDEAVCAFTADAALPAARQLAGAWQRALGRLAPDVVAPDREDGTCTSTTAPGR</sequence>
<organism evidence="2 3">
    <name type="scientific">Streptomyces fumanus</name>
    <dbReference type="NCBI Taxonomy" id="67302"/>
    <lineage>
        <taxon>Bacteria</taxon>
        <taxon>Bacillati</taxon>
        <taxon>Actinomycetota</taxon>
        <taxon>Actinomycetes</taxon>
        <taxon>Kitasatosporales</taxon>
        <taxon>Streptomycetaceae</taxon>
        <taxon>Streptomyces</taxon>
    </lineage>
</organism>
<reference evidence="2" key="2">
    <citation type="submission" date="2020-09" db="EMBL/GenBank/DDBJ databases">
        <authorList>
            <person name="Sun Q."/>
            <person name="Ohkuma M."/>
        </authorList>
    </citation>
    <scope>NUCLEOTIDE SEQUENCE</scope>
    <source>
        <strain evidence="2">JCM 4477</strain>
    </source>
</reference>
<dbReference type="InterPro" id="IPR004255">
    <property type="entry name" value="O-acyltransferase_WSD1_N"/>
</dbReference>
<dbReference type="GO" id="GO:0045017">
    <property type="term" value="P:glycerolipid biosynthetic process"/>
    <property type="evidence" value="ECO:0007669"/>
    <property type="project" value="InterPro"/>
</dbReference>
<evidence type="ECO:0000313" key="3">
    <source>
        <dbReference type="Proteomes" id="UP000630718"/>
    </source>
</evidence>
<protein>
    <recommendedName>
        <fullName evidence="1">O-acyltransferase WSD1-like N-terminal domain-containing protein</fullName>
    </recommendedName>
</protein>
<keyword evidence="3" id="KW-1185">Reference proteome</keyword>
<accession>A0A919DZA4</accession>
<dbReference type="GO" id="GO:0004144">
    <property type="term" value="F:diacylglycerol O-acyltransferase activity"/>
    <property type="evidence" value="ECO:0007669"/>
    <property type="project" value="InterPro"/>
</dbReference>
<evidence type="ECO:0000313" key="2">
    <source>
        <dbReference type="EMBL" id="GHE93637.1"/>
    </source>
</evidence>
<reference evidence="2" key="1">
    <citation type="journal article" date="2014" name="Int. J. Syst. Evol. Microbiol.">
        <title>Complete genome sequence of Corynebacterium casei LMG S-19264T (=DSM 44701T), isolated from a smear-ripened cheese.</title>
        <authorList>
            <consortium name="US DOE Joint Genome Institute (JGI-PGF)"/>
            <person name="Walter F."/>
            <person name="Albersmeier A."/>
            <person name="Kalinowski J."/>
            <person name="Ruckert C."/>
        </authorList>
    </citation>
    <scope>NUCLEOTIDE SEQUENCE</scope>
    <source>
        <strain evidence="2">JCM 4477</strain>
    </source>
</reference>
<dbReference type="EMBL" id="BNBI01000003">
    <property type="protein sequence ID" value="GHE93637.1"/>
    <property type="molecule type" value="Genomic_DNA"/>
</dbReference>
<feature type="domain" description="O-acyltransferase WSD1-like N-terminal" evidence="1">
    <location>
        <begin position="63"/>
        <end position="163"/>
    </location>
</feature>
<dbReference type="AlphaFoldDB" id="A0A919DZA4"/>
<gene>
    <name evidence="2" type="ORF">GCM10018772_16780</name>
</gene>